<evidence type="ECO:0000313" key="10">
    <source>
        <dbReference type="Proteomes" id="UP001165124"/>
    </source>
</evidence>
<dbReference type="Gene3D" id="3.40.50.720">
    <property type="entry name" value="NAD(P)-binding Rossmann-like Domain"/>
    <property type="match status" value="1"/>
</dbReference>
<evidence type="ECO:0000313" key="9">
    <source>
        <dbReference type="EMBL" id="GLW62668.1"/>
    </source>
</evidence>
<evidence type="ECO:0000256" key="7">
    <source>
        <dbReference type="RuleBase" id="RU361277"/>
    </source>
</evidence>
<name>A0A9W6PTB3_9ACTN</name>
<dbReference type="GO" id="GO:0008270">
    <property type="term" value="F:zinc ion binding"/>
    <property type="evidence" value="ECO:0007669"/>
    <property type="project" value="InterPro"/>
</dbReference>
<comment type="cofactor">
    <cofactor evidence="1 7">
        <name>Zn(2+)</name>
        <dbReference type="ChEBI" id="CHEBI:29105"/>
    </cofactor>
</comment>
<evidence type="ECO:0000256" key="4">
    <source>
        <dbReference type="ARBA" id="ARBA00022833"/>
    </source>
</evidence>
<dbReference type="SMART" id="SM00829">
    <property type="entry name" value="PKS_ER"/>
    <property type="match status" value="1"/>
</dbReference>
<evidence type="ECO:0000256" key="6">
    <source>
        <dbReference type="ARBA" id="ARBA00023027"/>
    </source>
</evidence>
<dbReference type="GO" id="GO:0046294">
    <property type="term" value="P:formaldehyde catabolic process"/>
    <property type="evidence" value="ECO:0007669"/>
    <property type="project" value="TreeGrafter"/>
</dbReference>
<gene>
    <name evidence="9" type="ORF">Arub01_09120</name>
</gene>
<dbReference type="Proteomes" id="UP001165124">
    <property type="component" value="Unassembled WGS sequence"/>
</dbReference>
<keyword evidence="3 7" id="KW-0479">Metal-binding</keyword>
<keyword evidence="10" id="KW-1185">Reference proteome</keyword>
<dbReference type="InterPro" id="IPR011032">
    <property type="entry name" value="GroES-like_sf"/>
</dbReference>
<dbReference type="Pfam" id="PF00107">
    <property type="entry name" value="ADH_zinc_N"/>
    <property type="match status" value="1"/>
</dbReference>
<accession>A0A9W6PTB3</accession>
<dbReference type="EMBL" id="BSRZ01000001">
    <property type="protein sequence ID" value="GLW62668.1"/>
    <property type="molecule type" value="Genomic_DNA"/>
</dbReference>
<comment type="caution">
    <text evidence="9">The sequence shown here is derived from an EMBL/GenBank/DDBJ whole genome shotgun (WGS) entry which is preliminary data.</text>
</comment>
<comment type="similarity">
    <text evidence="2 7">Belongs to the zinc-containing alcohol dehydrogenase family.</text>
</comment>
<dbReference type="AlphaFoldDB" id="A0A9W6PTB3"/>
<dbReference type="Gene3D" id="3.90.180.10">
    <property type="entry name" value="Medium-chain alcohol dehydrogenases, catalytic domain"/>
    <property type="match status" value="1"/>
</dbReference>
<dbReference type="PANTHER" id="PTHR43880:SF12">
    <property type="entry name" value="ALCOHOL DEHYDROGENASE CLASS-3"/>
    <property type="match status" value="1"/>
</dbReference>
<dbReference type="InterPro" id="IPR036291">
    <property type="entry name" value="NAD(P)-bd_dom_sf"/>
</dbReference>
<evidence type="ECO:0000256" key="2">
    <source>
        <dbReference type="ARBA" id="ARBA00008072"/>
    </source>
</evidence>
<dbReference type="SUPFAM" id="SSF50129">
    <property type="entry name" value="GroES-like"/>
    <property type="match status" value="2"/>
</dbReference>
<evidence type="ECO:0000256" key="1">
    <source>
        <dbReference type="ARBA" id="ARBA00001947"/>
    </source>
</evidence>
<protein>
    <submittedName>
        <fullName evidence="9">Alcohol dehydrogenase</fullName>
    </submittedName>
</protein>
<organism evidence="9 10">
    <name type="scientific">Actinomadura rubrobrunea</name>
    <dbReference type="NCBI Taxonomy" id="115335"/>
    <lineage>
        <taxon>Bacteria</taxon>
        <taxon>Bacillati</taxon>
        <taxon>Actinomycetota</taxon>
        <taxon>Actinomycetes</taxon>
        <taxon>Streptosporangiales</taxon>
        <taxon>Thermomonosporaceae</taxon>
        <taxon>Actinomadura</taxon>
    </lineage>
</organism>
<dbReference type="GO" id="GO:0005829">
    <property type="term" value="C:cytosol"/>
    <property type="evidence" value="ECO:0007669"/>
    <property type="project" value="TreeGrafter"/>
</dbReference>
<dbReference type="InterPro" id="IPR002328">
    <property type="entry name" value="ADH_Zn_CS"/>
</dbReference>
<keyword evidence="6" id="KW-0520">NAD</keyword>
<evidence type="ECO:0000259" key="8">
    <source>
        <dbReference type="SMART" id="SM00829"/>
    </source>
</evidence>
<dbReference type="PANTHER" id="PTHR43880">
    <property type="entry name" value="ALCOHOL DEHYDROGENASE"/>
    <property type="match status" value="1"/>
</dbReference>
<keyword evidence="5" id="KW-0560">Oxidoreductase</keyword>
<dbReference type="InterPro" id="IPR020843">
    <property type="entry name" value="ER"/>
</dbReference>
<keyword evidence="4 7" id="KW-0862">Zinc</keyword>
<feature type="domain" description="Enoyl reductase (ER)" evidence="8">
    <location>
        <begin position="15"/>
        <end position="367"/>
    </location>
</feature>
<dbReference type="InterPro" id="IPR013154">
    <property type="entry name" value="ADH-like_N"/>
</dbReference>
<dbReference type="Pfam" id="PF08240">
    <property type="entry name" value="ADH_N"/>
    <property type="match status" value="1"/>
</dbReference>
<dbReference type="InterPro" id="IPR013149">
    <property type="entry name" value="ADH-like_C"/>
</dbReference>
<dbReference type="SUPFAM" id="SSF51735">
    <property type="entry name" value="NAD(P)-binding Rossmann-fold domains"/>
    <property type="match status" value="1"/>
</dbReference>
<dbReference type="GO" id="GO:0051903">
    <property type="term" value="F:S-(hydroxymethyl)glutathione dehydrogenase [NAD(P)+] activity"/>
    <property type="evidence" value="ECO:0007669"/>
    <property type="project" value="TreeGrafter"/>
</dbReference>
<reference evidence="9" key="1">
    <citation type="submission" date="2023-02" db="EMBL/GenBank/DDBJ databases">
        <title>Actinomadura rubrobrunea NBRC 14622.</title>
        <authorList>
            <person name="Ichikawa N."/>
            <person name="Sato H."/>
            <person name="Tonouchi N."/>
        </authorList>
    </citation>
    <scope>NUCLEOTIDE SEQUENCE</scope>
    <source>
        <strain evidence="9">NBRC 14622</strain>
    </source>
</reference>
<evidence type="ECO:0000256" key="5">
    <source>
        <dbReference type="ARBA" id="ARBA00023002"/>
    </source>
</evidence>
<dbReference type="FunFam" id="3.40.50.720:FF:000003">
    <property type="entry name" value="S-(hydroxymethyl)glutathione dehydrogenase"/>
    <property type="match status" value="1"/>
</dbReference>
<evidence type="ECO:0000256" key="3">
    <source>
        <dbReference type="ARBA" id="ARBA00022723"/>
    </source>
</evidence>
<dbReference type="PROSITE" id="PS00059">
    <property type="entry name" value="ADH_ZINC"/>
    <property type="match status" value="1"/>
</dbReference>
<sequence>MTSTVMRAALLREFGAPLEVAEVELQAPQAGEVRVAVAASGVCGSDLKALDGKSPVVSHLPCVLGHESAGVVAEVGPGVASVRPGDHVVIAMNGPCGRCRDCARGRAHLCSGPARLAAIMGTMPDGGTRLSTGGRVVRPYIGIGSFAEQVVVHEAMCVKVAADAPLDLLALTACAVVTGVGAVLNTARVEPGASVLVVGCGGVGLNVVQGAALAGATTIIAADAVDAKLKLAEEFGATHTLPAGDLPRRVGEIVRGGVDYAFDVTGAPEVLPEAFAATRRGGTTVMVGSPAAGAELRVPAGELFASRRLMGTQGGDAVPARDLPLLVDLYRRGRLNLAGLVSERVPLEKVNEAVAHVRAGAVARSVIVFD</sequence>
<proteinExistence type="inferred from homology"/>